<accession>A0A9D4DVS6</accession>
<sequence>MAREVDIKDILPKFDLLSIDTETTAEETFDKHVSILHPTNKHQNVCSKSDASIKIANYGKPANNDESFLKVTSNRTVSMETAIRRSFTTILKKLDPMKLCDHMYEKRMIRFEFYKEMLDRIHDKQMTENTARFLLVRLSQTRVDKAEMSEVLVKSGHSELVPLFLPPDTEE</sequence>
<reference evidence="1" key="2">
    <citation type="submission" date="2020-11" db="EMBL/GenBank/DDBJ databases">
        <authorList>
            <person name="McCartney M.A."/>
            <person name="Auch B."/>
            <person name="Kono T."/>
            <person name="Mallez S."/>
            <person name="Becker A."/>
            <person name="Gohl D.M."/>
            <person name="Silverstein K.A.T."/>
            <person name="Koren S."/>
            <person name="Bechman K.B."/>
            <person name="Herman A."/>
            <person name="Abrahante J.E."/>
            <person name="Garbe J."/>
        </authorList>
    </citation>
    <scope>NUCLEOTIDE SEQUENCE</scope>
    <source>
        <strain evidence="1">Duluth1</strain>
        <tissue evidence="1">Whole animal</tissue>
    </source>
</reference>
<dbReference type="Gene3D" id="1.10.533.10">
    <property type="entry name" value="Death Domain, Fas"/>
    <property type="match status" value="1"/>
</dbReference>
<dbReference type="InterPro" id="IPR011029">
    <property type="entry name" value="DEATH-like_dom_sf"/>
</dbReference>
<proteinExistence type="predicted"/>
<gene>
    <name evidence="1" type="ORF">DPMN_189930</name>
</gene>
<evidence type="ECO:0000313" key="1">
    <source>
        <dbReference type="EMBL" id="KAH3755240.1"/>
    </source>
</evidence>
<name>A0A9D4DVS6_DREPO</name>
<evidence type="ECO:0000313" key="2">
    <source>
        <dbReference type="Proteomes" id="UP000828390"/>
    </source>
</evidence>
<organism evidence="1 2">
    <name type="scientific">Dreissena polymorpha</name>
    <name type="common">Zebra mussel</name>
    <name type="synonym">Mytilus polymorpha</name>
    <dbReference type="NCBI Taxonomy" id="45954"/>
    <lineage>
        <taxon>Eukaryota</taxon>
        <taxon>Metazoa</taxon>
        <taxon>Spiralia</taxon>
        <taxon>Lophotrochozoa</taxon>
        <taxon>Mollusca</taxon>
        <taxon>Bivalvia</taxon>
        <taxon>Autobranchia</taxon>
        <taxon>Heteroconchia</taxon>
        <taxon>Euheterodonta</taxon>
        <taxon>Imparidentia</taxon>
        <taxon>Neoheterodontei</taxon>
        <taxon>Myida</taxon>
        <taxon>Dreissenoidea</taxon>
        <taxon>Dreissenidae</taxon>
        <taxon>Dreissena</taxon>
    </lineage>
</organism>
<reference evidence="1" key="1">
    <citation type="journal article" date="2019" name="bioRxiv">
        <title>The Genome of the Zebra Mussel, Dreissena polymorpha: A Resource for Invasive Species Research.</title>
        <authorList>
            <person name="McCartney M.A."/>
            <person name="Auch B."/>
            <person name="Kono T."/>
            <person name="Mallez S."/>
            <person name="Zhang Y."/>
            <person name="Obille A."/>
            <person name="Becker A."/>
            <person name="Abrahante J.E."/>
            <person name="Garbe J."/>
            <person name="Badalamenti J.P."/>
            <person name="Herman A."/>
            <person name="Mangelson H."/>
            <person name="Liachko I."/>
            <person name="Sullivan S."/>
            <person name="Sone E.D."/>
            <person name="Koren S."/>
            <person name="Silverstein K.A.T."/>
            <person name="Beckman K.B."/>
            <person name="Gohl D.M."/>
        </authorList>
    </citation>
    <scope>NUCLEOTIDE SEQUENCE</scope>
    <source>
        <strain evidence="1">Duluth1</strain>
        <tissue evidence="1">Whole animal</tissue>
    </source>
</reference>
<keyword evidence="2" id="KW-1185">Reference proteome</keyword>
<comment type="caution">
    <text evidence="1">The sequence shown here is derived from an EMBL/GenBank/DDBJ whole genome shotgun (WGS) entry which is preliminary data.</text>
</comment>
<protein>
    <submittedName>
        <fullName evidence="1">Uncharacterized protein</fullName>
    </submittedName>
</protein>
<dbReference type="AlphaFoldDB" id="A0A9D4DVS6"/>
<dbReference type="Proteomes" id="UP000828390">
    <property type="component" value="Unassembled WGS sequence"/>
</dbReference>
<dbReference type="EMBL" id="JAIWYP010000010">
    <property type="protein sequence ID" value="KAH3755240.1"/>
    <property type="molecule type" value="Genomic_DNA"/>
</dbReference>